<protein>
    <submittedName>
        <fullName evidence="2">Uncharacterized protein</fullName>
    </submittedName>
</protein>
<dbReference type="PANTHER" id="PTHR10974">
    <property type="entry name" value="FI08016P-RELATED"/>
    <property type="match status" value="1"/>
</dbReference>
<dbReference type="FunFam" id="3.40.720.10:FF:000017">
    <property type="entry name" value="Predicted protein"/>
    <property type="match status" value="1"/>
</dbReference>
<sequence length="682" mass="78909">MFSALVEKQNRNCRSDMSHHLHRLYLLLSSMIRAVRHKCHLIVIFFCLLSFLIFIGNRLEIEIFWNDDVPLTTLFKSPKFAIKEDILNQLKMNKTPAFLLDIPGCIIPNLDPFDPSVSSIISVKKPKPCPGKPLFLVTHQNGSLSLNVSVLKKHYKLDTRKISCTYRGIRRKPEKSGVHREENYDFGNKTKLKFGVPLKEDHVVVDCKLGKESLTQYMATPRLIPEVEKSKSSKQHIVPHLSVIVLAIDSVSKLNFLRHFNKTQTFLREKLEPFEMKGYMKVGENTFPNLMTLFTGHFVEDVWNETVRNSMYFDGAPLIWKKYAEKGYRTFFTEDMPIFGTFNYDKRGFHDPPTDYYYRPLALAIHQSKLFKNSKTGCLNSQTETDIMFNYLTDFIRVMGPRPYFSYVMSSSITHDELNRAGYADEPTARLLQNLWDMGALNDSVLFFFSDHGIRFGKIRKTYLGKFEERLPFMYVHFPAWFLRRHPNYSKNLRLNQDRLISLFDVHATLLHLLAYNRELSKNETKSLRPYGSSLLSEISPYRTCDKAGVTAPWCVCQVIQQESVNPLTILKSSTAIMDLINEKLRSLDAAHKPLKLDKIIEAKSAQLSGTVKRFLKIKNVVINRKIIYGEKTEDYVYYIIVLSTKPGNGCYEGVVRHNDKNNSYNVLQVNQKECLTSRSSE</sequence>
<dbReference type="PANTHER" id="PTHR10974:SF1">
    <property type="entry name" value="FI08016P-RELATED"/>
    <property type="match status" value="1"/>
</dbReference>
<dbReference type="SUPFAM" id="SSF53649">
    <property type="entry name" value="Alkaline phosphatase-like"/>
    <property type="match status" value="1"/>
</dbReference>
<evidence type="ECO:0000313" key="3">
    <source>
        <dbReference type="Proteomes" id="UP001054945"/>
    </source>
</evidence>
<keyword evidence="1" id="KW-0472">Membrane</keyword>
<comment type="caution">
    <text evidence="2">The sequence shown here is derived from an EMBL/GenBank/DDBJ whole genome shotgun (WGS) entry which is preliminary data.</text>
</comment>
<evidence type="ECO:0000313" key="2">
    <source>
        <dbReference type="EMBL" id="GIY04988.1"/>
    </source>
</evidence>
<name>A0AAV4Q4V5_CAEEX</name>
<dbReference type="InterPro" id="IPR017850">
    <property type="entry name" value="Alkaline_phosphatase_core_sf"/>
</dbReference>
<reference evidence="2 3" key="1">
    <citation type="submission" date="2021-06" db="EMBL/GenBank/DDBJ databases">
        <title>Caerostris extrusa draft genome.</title>
        <authorList>
            <person name="Kono N."/>
            <person name="Arakawa K."/>
        </authorList>
    </citation>
    <scope>NUCLEOTIDE SEQUENCE [LARGE SCALE GENOMIC DNA]</scope>
</reference>
<dbReference type="Pfam" id="PF02995">
    <property type="entry name" value="DUF229"/>
    <property type="match status" value="1"/>
</dbReference>
<organism evidence="2 3">
    <name type="scientific">Caerostris extrusa</name>
    <name type="common">Bark spider</name>
    <name type="synonym">Caerostris bankana</name>
    <dbReference type="NCBI Taxonomy" id="172846"/>
    <lineage>
        <taxon>Eukaryota</taxon>
        <taxon>Metazoa</taxon>
        <taxon>Ecdysozoa</taxon>
        <taxon>Arthropoda</taxon>
        <taxon>Chelicerata</taxon>
        <taxon>Arachnida</taxon>
        <taxon>Araneae</taxon>
        <taxon>Araneomorphae</taxon>
        <taxon>Entelegynae</taxon>
        <taxon>Araneoidea</taxon>
        <taxon>Araneidae</taxon>
        <taxon>Caerostris</taxon>
    </lineage>
</organism>
<gene>
    <name evidence="2" type="primary">AVEN_137113_1</name>
    <name evidence="2" type="ORF">CEXT_64071</name>
</gene>
<evidence type="ECO:0000256" key="1">
    <source>
        <dbReference type="SAM" id="Phobius"/>
    </source>
</evidence>
<keyword evidence="3" id="KW-1185">Reference proteome</keyword>
<proteinExistence type="predicted"/>
<dbReference type="AlphaFoldDB" id="A0AAV4Q4V5"/>
<dbReference type="InterPro" id="IPR004245">
    <property type="entry name" value="DUF229"/>
</dbReference>
<feature type="transmembrane region" description="Helical" evidence="1">
    <location>
        <begin position="39"/>
        <end position="56"/>
    </location>
</feature>
<keyword evidence="1" id="KW-1133">Transmembrane helix</keyword>
<dbReference type="Gene3D" id="3.40.720.10">
    <property type="entry name" value="Alkaline Phosphatase, subunit A"/>
    <property type="match status" value="1"/>
</dbReference>
<dbReference type="Proteomes" id="UP001054945">
    <property type="component" value="Unassembled WGS sequence"/>
</dbReference>
<accession>A0AAV4Q4V5</accession>
<keyword evidence="1" id="KW-0812">Transmembrane</keyword>
<dbReference type="GO" id="GO:0005615">
    <property type="term" value="C:extracellular space"/>
    <property type="evidence" value="ECO:0007669"/>
    <property type="project" value="TreeGrafter"/>
</dbReference>
<dbReference type="CDD" id="cd16021">
    <property type="entry name" value="ALP_like"/>
    <property type="match status" value="1"/>
</dbReference>
<dbReference type="EMBL" id="BPLR01005784">
    <property type="protein sequence ID" value="GIY04988.1"/>
    <property type="molecule type" value="Genomic_DNA"/>
</dbReference>